<dbReference type="InterPro" id="IPR032466">
    <property type="entry name" value="Metal_Hydrolase"/>
</dbReference>
<proteinExistence type="predicted"/>
<gene>
    <name evidence="2" type="ORF">FYJ91_11085</name>
</gene>
<organism evidence="2 3">
    <name type="scientific">Sphingomonas montanisoli</name>
    <dbReference type="NCBI Taxonomy" id="2606412"/>
    <lineage>
        <taxon>Bacteria</taxon>
        <taxon>Pseudomonadati</taxon>
        <taxon>Pseudomonadota</taxon>
        <taxon>Alphaproteobacteria</taxon>
        <taxon>Sphingomonadales</taxon>
        <taxon>Sphingomonadaceae</taxon>
        <taxon>Sphingomonas</taxon>
    </lineage>
</organism>
<dbReference type="GO" id="GO:0016812">
    <property type="term" value="F:hydrolase activity, acting on carbon-nitrogen (but not peptide) bonds, in cyclic amides"/>
    <property type="evidence" value="ECO:0007669"/>
    <property type="project" value="TreeGrafter"/>
</dbReference>
<evidence type="ECO:0000259" key="1">
    <source>
        <dbReference type="Pfam" id="PF07969"/>
    </source>
</evidence>
<dbReference type="PANTHER" id="PTHR11647">
    <property type="entry name" value="HYDRANTOINASE/DIHYDROPYRIMIDINASE FAMILY MEMBER"/>
    <property type="match status" value="1"/>
</dbReference>
<reference evidence="2 3" key="1">
    <citation type="submission" date="2019-08" db="EMBL/GenBank/DDBJ databases">
        <authorList>
            <person name="Wang G."/>
            <person name="Xu Z."/>
        </authorList>
    </citation>
    <scope>NUCLEOTIDE SEQUENCE [LARGE SCALE GENOMIC DNA]</scope>
    <source>
        <strain evidence="2 3">ZX</strain>
    </source>
</reference>
<accession>A0A5D9CD34</accession>
<dbReference type="GO" id="GO:0005829">
    <property type="term" value="C:cytosol"/>
    <property type="evidence" value="ECO:0007669"/>
    <property type="project" value="TreeGrafter"/>
</dbReference>
<comment type="caution">
    <text evidence="2">The sequence shown here is derived from an EMBL/GenBank/DDBJ whole genome shotgun (WGS) entry which is preliminary data.</text>
</comment>
<dbReference type="InterPro" id="IPR011059">
    <property type="entry name" value="Metal-dep_hydrolase_composite"/>
</dbReference>
<evidence type="ECO:0000313" key="2">
    <source>
        <dbReference type="EMBL" id="TZG28061.1"/>
    </source>
</evidence>
<dbReference type="PANTHER" id="PTHR11647:SF1">
    <property type="entry name" value="COLLAPSIN RESPONSE MEDIATOR PROTEIN"/>
    <property type="match status" value="1"/>
</dbReference>
<dbReference type="RefSeq" id="WP_149522271.1">
    <property type="nucleotide sequence ID" value="NZ_VTOU01000002.1"/>
</dbReference>
<protein>
    <submittedName>
        <fullName evidence="2">Amidohydrolase family protein</fullName>
    </submittedName>
</protein>
<evidence type="ECO:0000313" key="3">
    <source>
        <dbReference type="Proteomes" id="UP000322077"/>
    </source>
</evidence>
<dbReference type="InterPro" id="IPR050378">
    <property type="entry name" value="Metallo-dep_Hydrolases_sf"/>
</dbReference>
<dbReference type="Proteomes" id="UP000322077">
    <property type="component" value="Unassembled WGS sequence"/>
</dbReference>
<dbReference type="SUPFAM" id="SSF51556">
    <property type="entry name" value="Metallo-dependent hydrolases"/>
    <property type="match status" value="1"/>
</dbReference>
<dbReference type="EMBL" id="VTOU01000002">
    <property type="protein sequence ID" value="TZG28061.1"/>
    <property type="molecule type" value="Genomic_DNA"/>
</dbReference>
<feature type="domain" description="Amidohydrolase 3" evidence="1">
    <location>
        <begin position="44"/>
        <end position="549"/>
    </location>
</feature>
<dbReference type="Pfam" id="PF07969">
    <property type="entry name" value="Amidohydro_3"/>
    <property type="match status" value="1"/>
</dbReference>
<dbReference type="AlphaFoldDB" id="A0A5D9CD34"/>
<name>A0A5D9CD34_9SPHN</name>
<keyword evidence="2" id="KW-0378">Hydrolase</keyword>
<dbReference type="Gene3D" id="3.20.20.140">
    <property type="entry name" value="Metal-dependent hydrolases"/>
    <property type="match status" value="2"/>
</dbReference>
<dbReference type="SUPFAM" id="SSF51338">
    <property type="entry name" value="Composite domain of metallo-dependent hydrolases"/>
    <property type="match status" value="1"/>
</dbReference>
<dbReference type="CDD" id="cd01297">
    <property type="entry name" value="D-aminoacylase"/>
    <property type="match status" value="1"/>
</dbReference>
<dbReference type="InterPro" id="IPR013108">
    <property type="entry name" value="Amidohydro_3"/>
</dbReference>
<keyword evidence="3" id="KW-1185">Reference proteome</keyword>
<sequence>MAYDLVIRGGTIVDGTGGEPFVGDVAIEGGRIAAVGTVDGSGKREIDAAGKLVTPGFVDIHTHYDGQAIWSDRMSPSSSHGVTTVVMGNCGVGFAPCRAEDHDALIDVMEGVEDIPGAVMAAGLPWDWETFPEYLDALDSRKRDIDVAAFLPHSPLRVYVMGQRGVEREPSTTEDRAKMRAIAKEAVEAGALGFASSRLIMHKTGKGEAIPSFGVAEDEIAAIADGLNDAGGGLLQFVPDVPREGYAKILGPIFGIAEDKKLPITFTLGVGNSGPQLWPQAVEMVEKSNAAGGHVTAQIYPRPIGLVIGLELTANPFVLCPSYQAIAHLPLAERVAEMKKPEVKARIISEEPGQGHPLTEKARNWEWIFPFGKDADYEPGRENSILARAKARGASPEDEAYDRLLDDDGHAMMMLAMGNFHNNSLDLVGELMHRKDMVLGLGDGGAHYGMVCDASYPTFMLQHWTRDREGAQIGIAEAVKALAAKPAKVAGLLDRGLIKPGYKADLNVIDHAAVKLHVPTIIQDLPGGGRRLNQTADGFAATIVAGQVIAENGKPTAALPGRLVRGRQAEPA</sequence>
<dbReference type="Gene3D" id="2.30.40.10">
    <property type="entry name" value="Urease, subunit C, domain 1"/>
    <property type="match status" value="1"/>
</dbReference>